<dbReference type="Proteomes" id="UP000031586">
    <property type="component" value="Unassembled WGS sequence"/>
</dbReference>
<dbReference type="InterPro" id="IPR007921">
    <property type="entry name" value="CHAP_dom"/>
</dbReference>
<name>A0A0C1VPE8_9VIBR</name>
<proteinExistence type="predicted"/>
<dbReference type="InterPro" id="IPR013423">
    <property type="entry name" value="CHP02594"/>
</dbReference>
<evidence type="ECO:0000313" key="3">
    <source>
        <dbReference type="Proteomes" id="UP000031586"/>
    </source>
</evidence>
<feature type="domain" description="Peptidase C51" evidence="1">
    <location>
        <begin position="149"/>
        <end position="225"/>
    </location>
</feature>
<gene>
    <name evidence="2" type="ORF">H735_29315</name>
</gene>
<accession>A0A0C1VPE8</accession>
<dbReference type="EMBL" id="JPRD01000079">
    <property type="protein sequence ID" value="KIF45862.1"/>
    <property type="molecule type" value="Genomic_DNA"/>
</dbReference>
<protein>
    <recommendedName>
        <fullName evidence="1">Peptidase C51 domain-containing protein</fullName>
    </recommendedName>
</protein>
<organism evidence="2 3">
    <name type="scientific">Vibrio owensii CAIM 1854 = LMG 25443</name>
    <dbReference type="NCBI Taxonomy" id="1229493"/>
    <lineage>
        <taxon>Bacteria</taxon>
        <taxon>Pseudomonadati</taxon>
        <taxon>Pseudomonadota</taxon>
        <taxon>Gammaproteobacteria</taxon>
        <taxon>Vibrionales</taxon>
        <taxon>Vibrionaceae</taxon>
        <taxon>Vibrio</taxon>
    </lineage>
</organism>
<comment type="caution">
    <text evidence="2">The sequence shown here is derived from an EMBL/GenBank/DDBJ whole genome shotgun (WGS) entry which is preliminary data.</text>
</comment>
<dbReference type="NCBIfam" id="TIGR02594">
    <property type="entry name" value="TIGR02594 family protein"/>
    <property type="match status" value="1"/>
</dbReference>
<evidence type="ECO:0000259" key="1">
    <source>
        <dbReference type="Pfam" id="PF05257"/>
    </source>
</evidence>
<dbReference type="PATRIC" id="fig|1229493.5.peg.5940"/>
<sequence length="270" mass="29394">MQLKIRSSVGVGGINAKSDIIAVQQVLNHHQNAIGFRPKLVVDGSLGRNPMSSKTVAAIKACQRRLIFMVRPDGRIDVNGKTHRKLNSVVSTSPRKNSKPQVESLTTKVTWMKTAFGELGQTEVSGTKANPRILEYFSASKFWGTDDSGGQNAWCGSFVAWVFKQHGIKPVKEAYRAKEWEAFGKSVTSPIHGALGIKTRRGGGHVAFVVGKSPDGKYLYMLGGNQNNQVNIAKYPLTAWDKFVVPNSYDDTKGTLPIYTKGAVKAGAES</sequence>
<dbReference type="AlphaFoldDB" id="A0A0C1VPE8"/>
<dbReference type="RefSeq" id="WP_020197197.1">
    <property type="nucleotide sequence ID" value="NZ_BAOH01000109.1"/>
</dbReference>
<dbReference type="Pfam" id="PF05257">
    <property type="entry name" value="CHAP"/>
    <property type="match status" value="1"/>
</dbReference>
<reference evidence="2 3" key="1">
    <citation type="submission" date="2014-07" db="EMBL/GenBank/DDBJ databases">
        <title>Unique and conserved regions in Vibrio harveyi and related species in comparison with the shrimp pathogen Vibrio harveyi CAIM 1792.</title>
        <authorList>
            <person name="Espinoza-Valles I."/>
            <person name="Vora G."/>
            <person name="Leekitcharoenphon P."/>
            <person name="Ussery D."/>
            <person name="Hoj L."/>
            <person name="Gomez-Gil B."/>
        </authorList>
    </citation>
    <scope>NUCLEOTIDE SEQUENCE [LARGE SCALE GENOMIC DNA]</scope>
    <source>
        <strain evidence="3">CAIM 1854 / LMG 25443</strain>
    </source>
</reference>
<evidence type="ECO:0000313" key="2">
    <source>
        <dbReference type="EMBL" id="KIF45862.1"/>
    </source>
</evidence>